<dbReference type="Proteomes" id="UP000245618">
    <property type="component" value="Unassembled WGS sequence"/>
</dbReference>
<dbReference type="Pfam" id="PF18922">
    <property type="entry name" value="DUF5672"/>
    <property type="match status" value="1"/>
</dbReference>
<evidence type="ECO:0000259" key="1">
    <source>
        <dbReference type="Pfam" id="PF18922"/>
    </source>
</evidence>
<protein>
    <recommendedName>
        <fullName evidence="1">DUF5672 domain-containing protein</fullName>
    </recommendedName>
</protein>
<accession>A0A2U1K085</accession>
<organism evidence="2 3">
    <name type="scientific">Flavobacterium laiguense</name>
    <dbReference type="NCBI Taxonomy" id="2169409"/>
    <lineage>
        <taxon>Bacteria</taxon>
        <taxon>Pseudomonadati</taxon>
        <taxon>Bacteroidota</taxon>
        <taxon>Flavobacteriia</taxon>
        <taxon>Flavobacteriales</taxon>
        <taxon>Flavobacteriaceae</taxon>
        <taxon>Flavobacterium</taxon>
    </lineage>
</organism>
<dbReference type="AlphaFoldDB" id="A0A2U1K085"/>
<reference evidence="2 3" key="1">
    <citation type="submission" date="2018-04" db="EMBL/GenBank/DDBJ databases">
        <title>Flavobacterium sp. nov., isolated from glacier ice.</title>
        <authorList>
            <person name="Liu Q."/>
            <person name="Xin Y.-H."/>
        </authorList>
    </citation>
    <scope>NUCLEOTIDE SEQUENCE [LARGE SCALE GENOMIC DNA]</scope>
    <source>
        <strain evidence="2 3">LB2P30</strain>
    </source>
</reference>
<evidence type="ECO:0000313" key="3">
    <source>
        <dbReference type="Proteomes" id="UP000245618"/>
    </source>
</evidence>
<sequence>MEHLVKVVIPIYRNYFGDLEEKSFLQCINVLKDYPIVLVQPEGLDNAYITEKFSNVMVETFSKHYFENISGYNELLLSESFYERFLDSEYILIYQLDAFVFKDTLKEWCGKGYDYIGAPWIATQHNSVGMKIFDKIATIFNSKKKNERKKIFYKVGNGGFSLRKTSIHYKIAKEQKAFISDFLGAEKKEIYAIEDVFWSIKVPELYKDFKIPDYREALHFAIDRKPKIAFKLVNNEIPFGCHGINKPKVIDFWKPILDNY</sequence>
<feature type="domain" description="DUF5672" evidence="1">
    <location>
        <begin position="56"/>
        <end position="242"/>
    </location>
</feature>
<name>A0A2U1K085_9FLAO</name>
<proteinExistence type="predicted"/>
<dbReference type="InterPro" id="IPR043729">
    <property type="entry name" value="DUF5672"/>
</dbReference>
<comment type="caution">
    <text evidence="2">The sequence shown here is derived from an EMBL/GenBank/DDBJ whole genome shotgun (WGS) entry which is preliminary data.</text>
</comment>
<keyword evidence="3" id="KW-1185">Reference proteome</keyword>
<dbReference type="RefSeq" id="WP_116760589.1">
    <property type="nucleotide sequence ID" value="NZ_QCZH01000002.1"/>
</dbReference>
<gene>
    <name evidence="2" type="ORF">DB891_03375</name>
</gene>
<evidence type="ECO:0000313" key="2">
    <source>
        <dbReference type="EMBL" id="PWA10881.1"/>
    </source>
</evidence>
<dbReference type="EMBL" id="QCZH01000002">
    <property type="protein sequence ID" value="PWA10881.1"/>
    <property type="molecule type" value="Genomic_DNA"/>
</dbReference>
<dbReference type="OrthoDB" id="7391526at2"/>